<organism evidence="1 2">
    <name type="scientific">Cannabis sativa</name>
    <name type="common">Hemp</name>
    <name type="synonym">Marijuana</name>
    <dbReference type="NCBI Taxonomy" id="3483"/>
    <lineage>
        <taxon>Eukaryota</taxon>
        <taxon>Viridiplantae</taxon>
        <taxon>Streptophyta</taxon>
        <taxon>Embryophyta</taxon>
        <taxon>Tracheophyta</taxon>
        <taxon>Spermatophyta</taxon>
        <taxon>Magnoliopsida</taxon>
        <taxon>eudicotyledons</taxon>
        <taxon>Gunneridae</taxon>
        <taxon>Pentapetalae</taxon>
        <taxon>rosids</taxon>
        <taxon>fabids</taxon>
        <taxon>Rosales</taxon>
        <taxon>Cannabaceae</taxon>
        <taxon>Cannabis</taxon>
    </lineage>
</organism>
<protein>
    <submittedName>
        <fullName evidence="1">Uncharacterized protein</fullName>
    </submittedName>
</protein>
<dbReference type="Gramene" id="evm.model.03.1570">
    <property type="protein sequence ID" value="cds.evm.model.03.1570"/>
    <property type="gene ID" value="evm.TU.03.1570"/>
</dbReference>
<dbReference type="EMBL" id="UZAU01000320">
    <property type="status" value="NOT_ANNOTATED_CDS"/>
    <property type="molecule type" value="Genomic_DNA"/>
</dbReference>
<dbReference type="Proteomes" id="UP000596661">
    <property type="component" value="Chromosome 3"/>
</dbReference>
<evidence type="ECO:0000313" key="2">
    <source>
        <dbReference type="Proteomes" id="UP000596661"/>
    </source>
</evidence>
<sequence>MEEEFDSDFKLDDEFIQLAKVVKGKGKFPILNIPTKFGFEEPFDDIVVECYLLGSPLGKVVSIEELDIVDSGRYNEYGQGNECFEMTIESLKGKIDASIRNVRKKDKDGRLLNWPKMPELKFFQLKIDNVNNIISNWSFNYNLKIFLQLLLREPV</sequence>
<name>A0A803P5T3_CANSA</name>
<evidence type="ECO:0000313" key="1">
    <source>
        <dbReference type="EnsemblPlants" id="cds.evm.model.03.1570"/>
    </source>
</evidence>
<reference evidence="1" key="2">
    <citation type="submission" date="2021-03" db="UniProtKB">
        <authorList>
            <consortium name="EnsemblPlants"/>
        </authorList>
    </citation>
    <scope>IDENTIFICATION</scope>
</reference>
<dbReference type="AlphaFoldDB" id="A0A803P5T3"/>
<accession>A0A803P5T3</accession>
<dbReference type="EnsemblPlants" id="evm.model.03.1570">
    <property type="protein sequence ID" value="cds.evm.model.03.1570"/>
    <property type="gene ID" value="evm.TU.03.1570"/>
</dbReference>
<reference evidence="1" key="1">
    <citation type="submission" date="2018-11" db="EMBL/GenBank/DDBJ databases">
        <authorList>
            <person name="Grassa J C."/>
        </authorList>
    </citation>
    <scope>NUCLEOTIDE SEQUENCE [LARGE SCALE GENOMIC DNA]</scope>
</reference>
<keyword evidence="2" id="KW-1185">Reference proteome</keyword>
<proteinExistence type="predicted"/>